<comment type="similarity">
    <text evidence="9">Belongs to the GSP H family.</text>
</comment>
<dbReference type="AlphaFoldDB" id="A0A316ESF9"/>
<keyword evidence="4" id="KW-0488">Methylation</keyword>
<keyword evidence="8 11" id="KW-0472">Membrane</keyword>
<evidence type="ECO:0000256" key="2">
    <source>
        <dbReference type="ARBA" id="ARBA00021549"/>
    </source>
</evidence>
<evidence type="ECO:0000256" key="3">
    <source>
        <dbReference type="ARBA" id="ARBA00022475"/>
    </source>
</evidence>
<evidence type="ECO:0000256" key="10">
    <source>
        <dbReference type="ARBA" id="ARBA00030775"/>
    </source>
</evidence>
<comment type="subcellular location">
    <subcellularLocation>
        <location evidence="1">Cell inner membrane</location>
        <topology evidence="1">Single-pass membrane protein</topology>
    </subcellularLocation>
</comment>
<evidence type="ECO:0000256" key="5">
    <source>
        <dbReference type="ARBA" id="ARBA00022519"/>
    </source>
</evidence>
<evidence type="ECO:0000256" key="8">
    <source>
        <dbReference type="ARBA" id="ARBA00023136"/>
    </source>
</evidence>
<feature type="domain" description="General secretion pathway GspH" evidence="12">
    <location>
        <begin position="44"/>
        <end position="141"/>
    </location>
</feature>
<sequence>MRDENGLTLTELLVGLIVIAMLAVVAMPRLGALVQGNRVDAVVEDAASDMAFAISEATRRGLPVTVCPAAGEGDACDTAGVWRDDWMTFVDVNGDGTRDADDKVLRRRGGWGTGVTIGARSAHATSRLQRLTADADGLFTSLPADARLVFDVPAAITDITRCLRFSNVAAESVSIGSGRGACA</sequence>
<dbReference type="InterPro" id="IPR022346">
    <property type="entry name" value="T2SS_GspH"/>
</dbReference>
<evidence type="ECO:0000259" key="12">
    <source>
        <dbReference type="Pfam" id="PF12019"/>
    </source>
</evidence>
<evidence type="ECO:0000256" key="9">
    <source>
        <dbReference type="ARBA" id="ARBA00025772"/>
    </source>
</evidence>
<evidence type="ECO:0000256" key="11">
    <source>
        <dbReference type="SAM" id="Phobius"/>
    </source>
</evidence>
<proteinExistence type="inferred from homology"/>
<evidence type="ECO:0000313" key="13">
    <source>
        <dbReference type="EMBL" id="PWK35397.1"/>
    </source>
</evidence>
<dbReference type="GO" id="GO:0015627">
    <property type="term" value="C:type II protein secretion system complex"/>
    <property type="evidence" value="ECO:0007669"/>
    <property type="project" value="InterPro"/>
</dbReference>
<organism evidence="13 14">
    <name type="scientific">Cupriavidus plantarum</name>
    <dbReference type="NCBI Taxonomy" id="942865"/>
    <lineage>
        <taxon>Bacteria</taxon>
        <taxon>Pseudomonadati</taxon>
        <taxon>Pseudomonadota</taxon>
        <taxon>Betaproteobacteria</taxon>
        <taxon>Burkholderiales</taxon>
        <taxon>Burkholderiaceae</taxon>
        <taxon>Cupriavidus</taxon>
    </lineage>
</organism>
<dbReference type="GO" id="GO:0005886">
    <property type="term" value="C:plasma membrane"/>
    <property type="evidence" value="ECO:0007669"/>
    <property type="project" value="UniProtKB-SubCell"/>
</dbReference>
<dbReference type="EMBL" id="QGGT01000002">
    <property type="protein sequence ID" value="PWK35397.1"/>
    <property type="molecule type" value="Genomic_DNA"/>
</dbReference>
<dbReference type="SUPFAM" id="SSF54523">
    <property type="entry name" value="Pili subunits"/>
    <property type="match status" value="1"/>
</dbReference>
<dbReference type="GO" id="GO:0015628">
    <property type="term" value="P:protein secretion by the type II secretion system"/>
    <property type="evidence" value="ECO:0007669"/>
    <property type="project" value="InterPro"/>
</dbReference>
<evidence type="ECO:0000256" key="6">
    <source>
        <dbReference type="ARBA" id="ARBA00022692"/>
    </source>
</evidence>
<dbReference type="Pfam" id="PF12019">
    <property type="entry name" value="GspH"/>
    <property type="match status" value="1"/>
</dbReference>
<comment type="caution">
    <text evidence="13">The sequence shown here is derived from an EMBL/GenBank/DDBJ whole genome shotgun (WGS) entry which is preliminary data.</text>
</comment>
<evidence type="ECO:0000256" key="4">
    <source>
        <dbReference type="ARBA" id="ARBA00022481"/>
    </source>
</evidence>
<gene>
    <name evidence="13" type="ORF">C7419_102675</name>
</gene>
<feature type="transmembrane region" description="Helical" evidence="11">
    <location>
        <begin position="12"/>
        <end position="30"/>
    </location>
</feature>
<protein>
    <recommendedName>
        <fullName evidence="2">Type II secretion system protein H</fullName>
    </recommendedName>
    <alternativeName>
        <fullName evidence="10">General secretion pathway protein H</fullName>
    </alternativeName>
</protein>
<accession>A0A316ESF9</accession>
<keyword evidence="5" id="KW-0997">Cell inner membrane</keyword>
<reference evidence="13 14" key="1">
    <citation type="submission" date="2018-05" db="EMBL/GenBank/DDBJ databases">
        <title>Genomic Encyclopedia of Type Strains, Phase IV (KMG-V): Genome sequencing to study the core and pangenomes of soil and plant-associated prokaryotes.</title>
        <authorList>
            <person name="Whitman W."/>
        </authorList>
    </citation>
    <scope>NUCLEOTIDE SEQUENCE [LARGE SCALE GENOMIC DNA]</scope>
    <source>
        <strain evidence="13 14">SLV-132</strain>
    </source>
</reference>
<name>A0A316ESF9_9BURK</name>
<dbReference type="Pfam" id="PF07963">
    <property type="entry name" value="N_methyl"/>
    <property type="match status" value="1"/>
</dbReference>
<dbReference type="Proteomes" id="UP000245754">
    <property type="component" value="Unassembled WGS sequence"/>
</dbReference>
<dbReference type="InterPro" id="IPR012902">
    <property type="entry name" value="N_methyl_site"/>
</dbReference>
<evidence type="ECO:0000256" key="7">
    <source>
        <dbReference type="ARBA" id="ARBA00022989"/>
    </source>
</evidence>
<keyword evidence="7 11" id="KW-1133">Transmembrane helix</keyword>
<evidence type="ECO:0000313" key="14">
    <source>
        <dbReference type="Proteomes" id="UP000245754"/>
    </source>
</evidence>
<dbReference type="Gene3D" id="3.55.40.10">
    <property type="entry name" value="minor pseudopilin epsh domain"/>
    <property type="match status" value="1"/>
</dbReference>
<keyword evidence="3" id="KW-1003">Cell membrane</keyword>
<keyword evidence="14" id="KW-1185">Reference proteome</keyword>
<evidence type="ECO:0000256" key="1">
    <source>
        <dbReference type="ARBA" id="ARBA00004377"/>
    </source>
</evidence>
<keyword evidence="6 11" id="KW-0812">Transmembrane</keyword>
<dbReference type="InterPro" id="IPR045584">
    <property type="entry name" value="Pilin-like"/>
</dbReference>
<dbReference type="NCBIfam" id="TIGR02532">
    <property type="entry name" value="IV_pilin_GFxxxE"/>
    <property type="match status" value="1"/>
</dbReference>
<dbReference type="RefSeq" id="WP_181366169.1">
    <property type="nucleotide sequence ID" value="NZ_JBEFLL010000014.1"/>
</dbReference>